<feature type="region of interest" description="Disordered" evidence="1">
    <location>
        <begin position="1"/>
        <end position="42"/>
    </location>
</feature>
<keyword evidence="3" id="KW-1185">Reference proteome</keyword>
<protein>
    <submittedName>
        <fullName evidence="2">Uncharacterized protein</fullName>
    </submittedName>
</protein>
<sequence length="198" mass="23011">MAVSRESLTESGTELGVLDGDKNTAKEMPNQHSMPSFTKRQGIRRRRRRIQVMLQEHRRLQIIRIKLPSCPRQHHATTLKRTLFHPSLTQQNDLFFERIRFENGSVKSSKSLPNAIEGEFFGVSRSNSSADDVRSILGFLQQPIYPSIPFHFLRLLSPLLWDTMRPSSSMVSRTLEIWLQAERPRDREHLTMSGWNET</sequence>
<evidence type="ECO:0000256" key="1">
    <source>
        <dbReference type="SAM" id="MobiDB-lite"/>
    </source>
</evidence>
<gene>
    <name evidence="2" type="ORF">V1477_003973</name>
</gene>
<dbReference type="Proteomes" id="UP001607303">
    <property type="component" value="Unassembled WGS sequence"/>
</dbReference>
<feature type="compositionally biased region" description="Polar residues" evidence="1">
    <location>
        <begin position="30"/>
        <end position="39"/>
    </location>
</feature>
<reference evidence="2 3" key="1">
    <citation type="journal article" date="2024" name="Ann. Entomol. Soc. Am.">
        <title>Genomic analyses of the southern and eastern yellowjacket wasps (Hymenoptera: Vespidae) reveal evolutionary signatures of social life.</title>
        <authorList>
            <person name="Catto M.A."/>
            <person name="Caine P.B."/>
            <person name="Orr S.E."/>
            <person name="Hunt B.G."/>
            <person name="Goodisman M.A.D."/>
        </authorList>
    </citation>
    <scope>NUCLEOTIDE SEQUENCE [LARGE SCALE GENOMIC DNA]</scope>
    <source>
        <strain evidence="2">232</strain>
        <tissue evidence="2">Head and thorax</tissue>
    </source>
</reference>
<dbReference type="AlphaFoldDB" id="A0ABD2CSH7"/>
<evidence type="ECO:0000313" key="3">
    <source>
        <dbReference type="Proteomes" id="UP001607303"/>
    </source>
</evidence>
<accession>A0ABD2CSH7</accession>
<evidence type="ECO:0000313" key="2">
    <source>
        <dbReference type="EMBL" id="KAL2748078.1"/>
    </source>
</evidence>
<dbReference type="EMBL" id="JAYRBN010000034">
    <property type="protein sequence ID" value="KAL2748078.1"/>
    <property type="molecule type" value="Genomic_DNA"/>
</dbReference>
<comment type="caution">
    <text evidence="2">The sequence shown here is derived from an EMBL/GenBank/DDBJ whole genome shotgun (WGS) entry which is preliminary data.</text>
</comment>
<organism evidence="2 3">
    <name type="scientific">Vespula maculifrons</name>
    <name type="common">Eastern yellow jacket</name>
    <name type="synonym">Wasp</name>
    <dbReference type="NCBI Taxonomy" id="7453"/>
    <lineage>
        <taxon>Eukaryota</taxon>
        <taxon>Metazoa</taxon>
        <taxon>Ecdysozoa</taxon>
        <taxon>Arthropoda</taxon>
        <taxon>Hexapoda</taxon>
        <taxon>Insecta</taxon>
        <taxon>Pterygota</taxon>
        <taxon>Neoptera</taxon>
        <taxon>Endopterygota</taxon>
        <taxon>Hymenoptera</taxon>
        <taxon>Apocrita</taxon>
        <taxon>Aculeata</taxon>
        <taxon>Vespoidea</taxon>
        <taxon>Vespidae</taxon>
        <taxon>Vespinae</taxon>
        <taxon>Vespula</taxon>
    </lineage>
</organism>
<proteinExistence type="predicted"/>
<name>A0ABD2CSH7_VESMC</name>